<dbReference type="InterPro" id="IPR018260">
    <property type="entry name" value="Ribosomal_uL22_CS"/>
</dbReference>
<proteinExistence type="inferred from homology"/>
<dbReference type="PROSITE" id="PS00464">
    <property type="entry name" value="RIBOSOMAL_L22"/>
    <property type="match status" value="1"/>
</dbReference>
<reference evidence="14" key="2">
    <citation type="journal article" date="2021" name="PeerJ">
        <title>Extensive microbial diversity within the chicken gut microbiome revealed by metagenomics and culture.</title>
        <authorList>
            <person name="Gilroy R."/>
            <person name="Ravi A."/>
            <person name="Getino M."/>
            <person name="Pursley I."/>
            <person name="Horton D.L."/>
            <person name="Alikhan N.F."/>
            <person name="Baker D."/>
            <person name="Gharbi K."/>
            <person name="Hall N."/>
            <person name="Watson M."/>
            <person name="Adriaenssens E.M."/>
            <person name="Foster-Nyarko E."/>
            <person name="Jarju S."/>
            <person name="Secka A."/>
            <person name="Antonio M."/>
            <person name="Oren A."/>
            <person name="Chaudhuri R.R."/>
            <person name="La Ragione R."/>
            <person name="Hildebrand F."/>
            <person name="Pallen M.J."/>
        </authorList>
    </citation>
    <scope>NUCLEOTIDE SEQUENCE</scope>
    <source>
        <strain evidence="14">CHK186-9395</strain>
    </source>
</reference>
<evidence type="ECO:0000256" key="9">
    <source>
        <dbReference type="ARBA" id="ARBA00035207"/>
    </source>
</evidence>
<dbReference type="Proteomes" id="UP000886861">
    <property type="component" value="Unassembled WGS sequence"/>
</dbReference>
<evidence type="ECO:0000256" key="5">
    <source>
        <dbReference type="ARBA" id="ARBA00022884"/>
    </source>
</evidence>
<comment type="function">
    <text evidence="10 13">This protein binds specifically to 23S rRNA; its binding is stimulated by other ribosomal proteins, e.g., L4, L17, and L20. It is important during the early stages of 50S assembly. It makes multiple contacts with different domains of the 23S rRNA in the assembled 50S subunit and ribosome.</text>
</comment>
<accession>A0A9D1NE77</accession>
<dbReference type="GO" id="GO:0015934">
    <property type="term" value="C:large ribosomal subunit"/>
    <property type="evidence" value="ECO:0007669"/>
    <property type="project" value="InterPro"/>
</dbReference>
<evidence type="ECO:0000256" key="2">
    <source>
        <dbReference type="ARBA" id="ARBA00009451"/>
    </source>
</evidence>
<evidence type="ECO:0000256" key="1">
    <source>
        <dbReference type="ARBA" id="ARBA00003478"/>
    </source>
</evidence>
<evidence type="ECO:0000256" key="4">
    <source>
        <dbReference type="ARBA" id="ARBA00022730"/>
    </source>
</evidence>
<dbReference type="GO" id="GO:0003735">
    <property type="term" value="F:structural constituent of ribosome"/>
    <property type="evidence" value="ECO:0007669"/>
    <property type="project" value="InterPro"/>
</dbReference>
<keyword evidence="4 10" id="KW-0699">rRNA-binding</keyword>
<evidence type="ECO:0000313" key="14">
    <source>
        <dbReference type="EMBL" id="HIV00982.1"/>
    </source>
</evidence>
<evidence type="ECO:0000256" key="11">
    <source>
        <dbReference type="RuleBase" id="RU004005"/>
    </source>
</evidence>
<dbReference type="Pfam" id="PF00237">
    <property type="entry name" value="Ribosomal_L22"/>
    <property type="match status" value="1"/>
</dbReference>
<evidence type="ECO:0000256" key="6">
    <source>
        <dbReference type="ARBA" id="ARBA00022980"/>
    </source>
</evidence>
<dbReference type="SUPFAM" id="SSF54843">
    <property type="entry name" value="Ribosomal protein L22"/>
    <property type="match status" value="1"/>
</dbReference>
<dbReference type="AlphaFoldDB" id="A0A9D1NE77"/>
<dbReference type="InterPro" id="IPR036394">
    <property type="entry name" value="Ribosomal_uL22_sf"/>
</dbReference>
<dbReference type="CDD" id="cd00336">
    <property type="entry name" value="Ribosomal_L22"/>
    <property type="match status" value="1"/>
</dbReference>
<keyword evidence="7 10" id="KW-0687">Ribonucleoprotein</keyword>
<reference evidence="14" key="1">
    <citation type="submission" date="2020-10" db="EMBL/GenBank/DDBJ databases">
        <authorList>
            <person name="Gilroy R."/>
        </authorList>
    </citation>
    <scope>NUCLEOTIDE SEQUENCE</scope>
    <source>
        <strain evidence="14">CHK186-9395</strain>
    </source>
</reference>
<protein>
    <recommendedName>
        <fullName evidence="9 10">Large ribosomal subunit protein uL22</fullName>
    </recommendedName>
</protein>
<name>A0A9D1NE77_9FIRM</name>
<evidence type="ECO:0000256" key="7">
    <source>
        <dbReference type="ARBA" id="ARBA00023274"/>
    </source>
</evidence>
<sequence>MREKSEKRLQNKDQRPFAKVKYVRMSPSKVRIVLDTVRGKKVEEAVAILANSPQSAAEVCLKLLKSAIANAENNKGLNRGDLIVDEAFATPGPTLKRINIRARGRADRLLKRTCHITMILGEAK</sequence>
<dbReference type="HAMAP" id="MF_01331_B">
    <property type="entry name" value="Ribosomal_uL22_B"/>
    <property type="match status" value="1"/>
</dbReference>
<keyword evidence="5 10" id="KW-0694">RNA-binding</keyword>
<dbReference type="PANTHER" id="PTHR13501">
    <property type="entry name" value="CHLOROPLAST 50S RIBOSOMAL PROTEIN L22-RELATED"/>
    <property type="match status" value="1"/>
</dbReference>
<comment type="function">
    <text evidence="8">This protein binds specifically to 23S rRNA; its binding is stimulated by other ribosomal proteins, e.g. L4, L17, and L20. It is important during the early stages of 50S assembly. It makes multiple contacts with different domains of the 23S rRNA in the assembled 50S subunit and ribosome.</text>
</comment>
<comment type="caution">
    <text evidence="14">The sequence shown here is derived from an EMBL/GenBank/DDBJ whole genome shotgun (WGS) entry which is preliminary data.</text>
</comment>
<dbReference type="Gene3D" id="3.90.470.10">
    <property type="entry name" value="Ribosomal protein L22/L17"/>
    <property type="match status" value="1"/>
</dbReference>
<dbReference type="InterPro" id="IPR047867">
    <property type="entry name" value="Ribosomal_uL22_bac/org-type"/>
</dbReference>
<evidence type="ECO:0000256" key="10">
    <source>
        <dbReference type="HAMAP-Rule" id="MF_01331"/>
    </source>
</evidence>
<gene>
    <name evidence="10 14" type="primary">rplV</name>
    <name evidence="14" type="ORF">IAA62_00245</name>
</gene>
<organism evidence="14 15">
    <name type="scientific">Candidatus Caccopulliclostridium gallistercoris</name>
    <dbReference type="NCBI Taxonomy" id="2840719"/>
    <lineage>
        <taxon>Bacteria</taxon>
        <taxon>Bacillati</taxon>
        <taxon>Bacillota</taxon>
        <taxon>Clostridia</taxon>
        <taxon>Candidatus Caccopulliclostridium</taxon>
    </lineage>
</organism>
<evidence type="ECO:0000256" key="8">
    <source>
        <dbReference type="ARBA" id="ARBA00025084"/>
    </source>
</evidence>
<dbReference type="InterPro" id="IPR005727">
    <property type="entry name" value="Ribosomal_uL22_bac/chlpt-type"/>
</dbReference>
<comment type="function">
    <text evidence="1 10">The globular domain of the protein is located near the polypeptide exit tunnel on the outside of the subunit, while an extended beta-hairpin is found that lines the wall of the exit tunnel in the center of the 70S ribosome.</text>
</comment>
<evidence type="ECO:0000256" key="3">
    <source>
        <dbReference type="ARBA" id="ARBA00011838"/>
    </source>
</evidence>
<dbReference type="EMBL" id="DVOJ01000001">
    <property type="protein sequence ID" value="HIV00982.1"/>
    <property type="molecule type" value="Genomic_DNA"/>
</dbReference>
<comment type="subunit">
    <text evidence="3 10 12">Part of the 50S ribosomal subunit.</text>
</comment>
<keyword evidence="6 10" id="KW-0689">Ribosomal protein</keyword>
<dbReference type="GO" id="GO:0019843">
    <property type="term" value="F:rRNA binding"/>
    <property type="evidence" value="ECO:0007669"/>
    <property type="project" value="UniProtKB-UniRule"/>
</dbReference>
<evidence type="ECO:0000256" key="13">
    <source>
        <dbReference type="RuleBase" id="RU004008"/>
    </source>
</evidence>
<dbReference type="NCBIfam" id="TIGR01044">
    <property type="entry name" value="rplV_bact"/>
    <property type="match status" value="1"/>
</dbReference>
<evidence type="ECO:0000313" key="15">
    <source>
        <dbReference type="Proteomes" id="UP000886861"/>
    </source>
</evidence>
<dbReference type="PANTHER" id="PTHR13501:SF8">
    <property type="entry name" value="LARGE RIBOSOMAL SUBUNIT PROTEIN UL22M"/>
    <property type="match status" value="1"/>
</dbReference>
<dbReference type="InterPro" id="IPR001063">
    <property type="entry name" value="Ribosomal_uL22"/>
</dbReference>
<comment type="similarity">
    <text evidence="2 10 11">Belongs to the universal ribosomal protein uL22 family.</text>
</comment>
<evidence type="ECO:0000256" key="12">
    <source>
        <dbReference type="RuleBase" id="RU004006"/>
    </source>
</evidence>
<dbReference type="GO" id="GO:0006412">
    <property type="term" value="P:translation"/>
    <property type="evidence" value="ECO:0007669"/>
    <property type="project" value="UniProtKB-UniRule"/>
</dbReference>